<protein>
    <submittedName>
        <fullName evidence="3">Uncharacterized protein</fullName>
    </submittedName>
</protein>
<dbReference type="STRING" id="200324.A0A2N5T8U0"/>
<feature type="chain" id="PRO_5014931032" evidence="2">
    <location>
        <begin position="22"/>
        <end position="256"/>
    </location>
</feature>
<feature type="compositionally biased region" description="Pro residues" evidence="1">
    <location>
        <begin position="180"/>
        <end position="190"/>
    </location>
</feature>
<dbReference type="AlphaFoldDB" id="A0A2N5T8U0"/>
<feature type="region of interest" description="Disordered" evidence="1">
    <location>
        <begin position="172"/>
        <end position="197"/>
    </location>
</feature>
<gene>
    <name evidence="3" type="ORF">PCANC_03309</name>
</gene>
<evidence type="ECO:0000313" key="4">
    <source>
        <dbReference type="Proteomes" id="UP000235388"/>
    </source>
</evidence>
<organism evidence="3 4">
    <name type="scientific">Puccinia coronata f. sp. avenae</name>
    <dbReference type="NCBI Taxonomy" id="200324"/>
    <lineage>
        <taxon>Eukaryota</taxon>
        <taxon>Fungi</taxon>
        <taxon>Dikarya</taxon>
        <taxon>Basidiomycota</taxon>
        <taxon>Pucciniomycotina</taxon>
        <taxon>Pucciniomycetes</taxon>
        <taxon>Pucciniales</taxon>
        <taxon>Pucciniaceae</taxon>
        <taxon>Puccinia</taxon>
    </lineage>
</organism>
<proteinExistence type="predicted"/>
<keyword evidence="4" id="KW-1185">Reference proteome</keyword>
<feature type="signal peptide" evidence="2">
    <location>
        <begin position="1"/>
        <end position="21"/>
    </location>
</feature>
<comment type="caution">
    <text evidence="3">The sequence shown here is derived from an EMBL/GenBank/DDBJ whole genome shotgun (WGS) entry which is preliminary data.</text>
</comment>
<feature type="compositionally biased region" description="Low complexity" evidence="1">
    <location>
        <begin position="45"/>
        <end position="57"/>
    </location>
</feature>
<evidence type="ECO:0000256" key="1">
    <source>
        <dbReference type="SAM" id="MobiDB-lite"/>
    </source>
</evidence>
<sequence length="256" mass="28255">MISSVLLIKTLIFLLPPYLPPHLLNLKRQSVLPGATSAPTFTHAPYSSPPLSSTPSHPILPPPPHLTIPPKYPPALPLHLLLPRRPGLPGAPLAIMPLDENNSGTENQAQSGLASDARVEQLTQDVARVEGALTEIMEMMRNLMMFNAQQPNPPQPPPPLEQLRYQPHEAPHLCFDHPHQYPPPPPPPPGSSGHYRALGAPEFDHLACMEPMKIPDLRFSGEPSHLLTFLRLIRDFLRPRSLLFLSASVMPRASTF</sequence>
<evidence type="ECO:0000313" key="3">
    <source>
        <dbReference type="EMBL" id="PLW21899.1"/>
    </source>
</evidence>
<dbReference type="Proteomes" id="UP000235388">
    <property type="component" value="Unassembled WGS sequence"/>
</dbReference>
<accession>A0A2N5T8U0</accession>
<evidence type="ECO:0000256" key="2">
    <source>
        <dbReference type="SAM" id="SignalP"/>
    </source>
</evidence>
<name>A0A2N5T8U0_9BASI</name>
<keyword evidence="2" id="KW-0732">Signal</keyword>
<dbReference type="EMBL" id="PGCJ01000779">
    <property type="protein sequence ID" value="PLW21899.1"/>
    <property type="molecule type" value="Genomic_DNA"/>
</dbReference>
<feature type="region of interest" description="Disordered" evidence="1">
    <location>
        <begin position="43"/>
        <end position="66"/>
    </location>
</feature>
<reference evidence="3 4" key="1">
    <citation type="submission" date="2017-11" db="EMBL/GenBank/DDBJ databases">
        <title>De novo assembly and phasing of dikaryotic genomes from two isolates of Puccinia coronata f. sp. avenae, the causal agent of oat crown rust.</title>
        <authorList>
            <person name="Miller M.E."/>
            <person name="Zhang Y."/>
            <person name="Omidvar V."/>
            <person name="Sperschneider J."/>
            <person name="Schwessinger B."/>
            <person name="Raley C."/>
            <person name="Palmer J.M."/>
            <person name="Garnica D."/>
            <person name="Upadhyaya N."/>
            <person name="Rathjen J."/>
            <person name="Taylor J.M."/>
            <person name="Park R.F."/>
            <person name="Dodds P.N."/>
            <person name="Hirsch C.D."/>
            <person name="Kianian S.F."/>
            <person name="Figueroa M."/>
        </authorList>
    </citation>
    <scope>NUCLEOTIDE SEQUENCE [LARGE SCALE GENOMIC DNA]</scope>
    <source>
        <strain evidence="3">12NC29</strain>
    </source>
</reference>
<dbReference type="OrthoDB" id="10640221at2759"/>